<reference evidence="3 4" key="1">
    <citation type="journal article" date="2009" name="Science">
        <title>Green evolution and dynamic adaptations revealed by genomes of the marine picoeukaryotes Micromonas.</title>
        <authorList>
            <person name="Worden A.Z."/>
            <person name="Lee J.H."/>
            <person name="Mock T."/>
            <person name="Rouze P."/>
            <person name="Simmons M.P."/>
            <person name="Aerts A.L."/>
            <person name="Allen A.E."/>
            <person name="Cuvelier M.L."/>
            <person name="Derelle E."/>
            <person name="Everett M.V."/>
            <person name="Foulon E."/>
            <person name="Grimwood J."/>
            <person name="Gundlach H."/>
            <person name="Henrissat B."/>
            <person name="Napoli C."/>
            <person name="McDonald S.M."/>
            <person name="Parker M.S."/>
            <person name="Rombauts S."/>
            <person name="Salamov A."/>
            <person name="Von Dassow P."/>
            <person name="Badger J.H."/>
            <person name="Coutinho P.M."/>
            <person name="Demir E."/>
            <person name="Dubchak I."/>
            <person name="Gentemann C."/>
            <person name="Eikrem W."/>
            <person name="Gready J.E."/>
            <person name="John U."/>
            <person name="Lanier W."/>
            <person name="Lindquist E.A."/>
            <person name="Lucas S."/>
            <person name="Mayer K.F."/>
            <person name="Moreau H."/>
            <person name="Not F."/>
            <person name="Otillar R."/>
            <person name="Panaud O."/>
            <person name="Pangilinan J."/>
            <person name="Paulsen I."/>
            <person name="Piegu B."/>
            <person name="Poliakov A."/>
            <person name="Robbens S."/>
            <person name="Schmutz J."/>
            <person name="Toulza E."/>
            <person name="Wyss T."/>
            <person name="Zelensky A."/>
            <person name="Zhou K."/>
            <person name="Armbrust E.V."/>
            <person name="Bhattacharya D."/>
            <person name="Goodenough U.W."/>
            <person name="Van de Peer Y."/>
            <person name="Grigoriev I.V."/>
        </authorList>
    </citation>
    <scope>NUCLEOTIDE SEQUENCE [LARGE SCALE GENOMIC DNA]</scope>
    <source>
        <strain evidence="4">RCC299 / NOUM17</strain>
    </source>
</reference>
<dbReference type="Gene3D" id="1.10.8.60">
    <property type="match status" value="1"/>
</dbReference>
<dbReference type="SUPFAM" id="SSF52540">
    <property type="entry name" value="P-loop containing nucleoside triphosphate hydrolases"/>
    <property type="match status" value="1"/>
</dbReference>
<feature type="region of interest" description="Disordered" evidence="1">
    <location>
        <begin position="25"/>
        <end position="64"/>
    </location>
</feature>
<dbReference type="OMA" id="MVQLRTH"/>
<dbReference type="Gene3D" id="3.40.50.300">
    <property type="entry name" value="P-loop containing nucleotide triphosphate hydrolases"/>
    <property type="match status" value="1"/>
</dbReference>
<feature type="compositionally biased region" description="Acidic residues" evidence="1">
    <location>
        <begin position="813"/>
        <end position="832"/>
    </location>
</feature>
<dbReference type="InParanoid" id="C1ED36"/>
<dbReference type="Pfam" id="PF00004">
    <property type="entry name" value="AAA"/>
    <property type="match status" value="1"/>
</dbReference>
<feature type="compositionally biased region" description="Basic residues" evidence="1">
    <location>
        <begin position="509"/>
        <end position="520"/>
    </location>
</feature>
<feature type="compositionally biased region" description="Gly residues" evidence="1">
    <location>
        <begin position="539"/>
        <end position="550"/>
    </location>
</feature>
<accession>C1ED36</accession>
<feature type="region of interest" description="Disordered" evidence="1">
    <location>
        <begin position="503"/>
        <end position="556"/>
    </location>
</feature>
<feature type="compositionally biased region" description="Basic and acidic residues" evidence="1">
    <location>
        <begin position="385"/>
        <end position="408"/>
    </location>
</feature>
<dbReference type="GeneID" id="8246294"/>
<keyword evidence="4" id="KW-1185">Reference proteome</keyword>
<feature type="compositionally biased region" description="Low complexity" evidence="1">
    <location>
        <begin position="892"/>
        <end position="903"/>
    </location>
</feature>
<evidence type="ECO:0000259" key="2">
    <source>
        <dbReference type="Pfam" id="PF00004"/>
    </source>
</evidence>
<dbReference type="InterPro" id="IPR027417">
    <property type="entry name" value="P-loop_NTPase"/>
</dbReference>
<dbReference type="OrthoDB" id="3046016at2759"/>
<dbReference type="GO" id="GO:0016887">
    <property type="term" value="F:ATP hydrolysis activity"/>
    <property type="evidence" value="ECO:0007669"/>
    <property type="project" value="InterPro"/>
</dbReference>
<dbReference type="GO" id="GO:0005524">
    <property type="term" value="F:ATP binding"/>
    <property type="evidence" value="ECO:0007669"/>
    <property type="project" value="InterPro"/>
</dbReference>
<dbReference type="STRING" id="296587.C1ED36"/>
<dbReference type="InterPro" id="IPR052267">
    <property type="entry name" value="N-DRC_Component"/>
</dbReference>
<dbReference type="KEGG" id="mis:MICPUN_61640"/>
<evidence type="ECO:0000313" key="3">
    <source>
        <dbReference type="EMBL" id="ACO66012.1"/>
    </source>
</evidence>
<proteinExistence type="predicted"/>
<dbReference type="Proteomes" id="UP000002009">
    <property type="component" value="Chromosome 9"/>
</dbReference>
<dbReference type="InterPro" id="IPR000048">
    <property type="entry name" value="IQ_motif_EF-hand-BS"/>
</dbReference>
<dbReference type="InterPro" id="IPR003959">
    <property type="entry name" value="ATPase_AAA_core"/>
</dbReference>
<dbReference type="PROSITE" id="PS50096">
    <property type="entry name" value="IQ"/>
    <property type="match status" value="1"/>
</dbReference>
<gene>
    <name evidence="3" type="ORF">MICPUN_61640</name>
</gene>
<sequence length="1026" mass="114338">MSNASYDADWRLCMRDLAYMLEWEQPPPEPVVDADGVPTPDQPPPPGPEYDEETGEELPPTLPEREPTEWVRGYVRYVQIFRRLERAYDQMSHPQKRVEVKKALEATIGRCLELRHWVMKKFARELDHVSLDEVLQDMNLPYNAMEIPVPRYFVDDRRHELGARAKFLEALIHKFETTKPELGKPNVFVGRVNWTKPVPEYLTRDVFAPPPLSAEEAEAKRIEDERIAEEYRSDLEERVNILAATKTKDQIATIIQKYTRGWLARREYDRLMDEELVFLGMKPAPRPEDPRDDPILRDLANNVERKKMQYANQAEYLAAYENLKDRVKERHGQEMREEVQDKINSWFLENRDPETGEFPDFPDIESGGSRDILNPPPKEDDDADLDPKAAKAKADAEKKKKAEEEKKKKEAAKKKGKGGDDKPKPKCPAKFINPLRDAIDSFNRTWSKVHDTGLEGGNFDQRFISSEVEEELKPVVFEEVRKEVDEEMRLLLENLREMVAAERAAKAGPAKKGKGKKGGKGGKGEKKKGGDGKKKEKGGGGGGGKAGGKAGGKKGKDLTADRTIESLYAELVELGIVQPVPPEHTLDAYAGDINILGATLERNKYFPDPSMAQVRQMVTELAILPLGASGETVHSAIPGHCKTLLLYGCKDTGKTALAHAIANHTGAIFFNLSPRNTDGKYPGKKETTLMIHMVFKVARTMQPAVIYIDELEKVFLSDKKKLREYKSKELFNRIKKDLLKEVKGMKKGERVMIVGCSSEPYLCVKKDQRGFMKEVSRFVYCPVPDDLSRRRVWEKCVERRVAETVAAGLVWPEPEDADREADGAEADGSAEEPDAKADGSAEAAADGAEEPEVAADDAPAAPEDAPDAPPAEEGEEGEPAADTEGEAEDAPAADAPGSGESPPGESPPAEDPEIAEPEIVRPYSLPRDFDMYMLCACTVGYPSGAIDMACRAALNPARVARLVKAGEELTVDELLDKIQLLDKVSELDEAKMKDWTSKLPARVKLEKALKKEANGGEEEAPAKKKK</sequence>
<feature type="domain" description="ATPase AAA-type core" evidence="2">
    <location>
        <begin position="644"/>
        <end position="761"/>
    </location>
</feature>
<dbReference type="RefSeq" id="XP_002504754.1">
    <property type="nucleotide sequence ID" value="XM_002504708.1"/>
</dbReference>
<dbReference type="Pfam" id="PF00612">
    <property type="entry name" value="IQ"/>
    <property type="match status" value="1"/>
</dbReference>
<organism evidence="3 4">
    <name type="scientific">Micromonas commoda (strain RCC299 / NOUM17 / CCMP2709)</name>
    <name type="common">Picoplanktonic green alga</name>
    <dbReference type="NCBI Taxonomy" id="296587"/>
    <lineage>
        <taxon>Eukaryota</taxon>
        <taxon>Viridiplantae</taxon>
        <taxon>Chlorophyta</taxon>
        <taxon>Mamiellophyceae</taxon>
        <taxon>Mamiellales</taxon>
        <taxon>Mamiellaceae</taxon>
        <taxon>Micromonas</taxon>
    </lineage>
</organism>
<feature type="region of interest" description="Disordered" evidence="1">
    <location>
        <begin position="810"/>
        <end position="916"/>
    </location>
</feature>
<dbReference type="PANTHER" id="PTHR14690:SF0">
    <property type="entry name" value="IQ MOTIF CONTAINING WITH AAA DOMAIN 1"/>
    <property type="match status" value="1"/>
</dbReference>
<feature type="region of interest" description="Disordered" evidence="1">
    <location>
        <begin position="350"/>
        <end position="432"/>
    </location>
</feature>
<feature type="compositionally biased region" description="Acidic residues" evidence="1">
    <location>
        <begin position="864"/>
        <end position="891"/>
    </location>
</feature>
<dbReference type="AlphaFoldDB" id="C1ED36"/>
<dbReference type="EMBL" id="CP001329">
    <property type="protein sequence ID" value="ACO66012.1"/>
    <property type="molecule type" value="Genomic_DNA"/>
</dbReference>
<dbReference type="SMART" id="SM00015">
    <property type="entry name" value="IQ"/>
    <property type="match status" value="1"/>
</dbReference>
<name>C1ED36_MICCC</name>
<feature type="compositionally biased region" description="Basic and acidic residues" evidence="1">
    <location>
        <begin position="522"/>
        <end position="538"/>
    </location>
</feature>
<evidence type="ECO:0000256" key="1">
    <source>
        <dbReference type="SAM" id="MobiDB-lite"/>
    </source>
</evidence>
<dbReference type="eggNOG" id="KOG0740">
    <property type="taxonomic scope" value="Eukaryota"/>
</dbReference>
<dbReference type="PANTHER" id="PTHR14690">
    <property type="entry name" value="IQ MOTIF CONTAINING WITH AAA DOMAIN 1"/>
    <property type="match status" value="1"/>
</dbReference>
<protein>
    <recommendedName>
        <fullName evidence="2">ATPase AAA-type core domain-containing protein</fullName>
    </recommendedName>
</protein>
<evidence type="ECO:0000313" key="4">
    <source>
        <dbReference type="Proteomes" id="UP000002009"/>
    </source>
</evidence>